<feature type="domain" description="Phosphatidic acid phosphatase type 2/haloperoxidase" evidence="2">
    <location>
        <begin position="109"/>
        <end position="236"/>
    </location>
</feature>
<evidence type="ECO:0000313" key="3">
    <source>
        <dbReference type="EMBL" id="MFC6380755.1"/>
    </source>
</evidence>
<dbReference type="NCBIfam" id="NF028538">
    <property type="entry name" value="PAP2_lipid_A"/>
    <property type="match status" value="1"/>
</dbReference>
<gene>
    <name evidence="3" type="ORF">ACFP58_04595</name>
</gene>
<organism evidence="3 4">
    <name type="scientific">Psychrobacter glacincola</name>
    <dbReference type="NCBI Taxonomy" id="56810"/>
    <lineage>
        <taxon>Bacteria</taxon>
        <taxon>Pseudomonadati</taxon>
        <taxon>Pseudomonadota</taxon>
        <taxon>Gammaproteobacteria</taxon>
        <taxon>Moraxellales</taxon>
        <taxon>Moraxellaceae</taxon>
        <taxon>Psychrobacter</taxon>
    </lineage>
</organism>
<dbReference type="EMBL" id="JBHSTZ010000014">
    <property type="protein sequence ID" value="MFC6380755.1"/>
    <property type="molecule type" value="Genomic_DNA"/>
</dbReference>
<feature type="transmembrane region" description="Helical" evidence="1">
    <location>
        <begin position="164"/>
        <end position="182"/>
    </location>
</feature>
<name>A0ABW1W6S7_9GAMM</name>
<comment type="caution">
    <text evidence="3">The sequence shown here is derived from an EMBL/GenBank/DDBJ whole genome shotgun (WGS) entry which is preliminary data.</text>
</comment>
<dbReference type="CDD" id="cd03396">
    <property type="entry name" value="PAP2_like_6"/>
    <property type="match status" value="1"/>
</dbReference>
<dbReference type="InterPro" id="IPR000326">
    <property type="entry name" value="PAP2/HPO"/>
</dbReference>
<keyword evidence="1" id="KW-1133">Transmembrane helix</keyword>
<dbReference type="Pfam" id="PF01569">
    <property type="entry name" value="PAP2"/>
    <property type="match status" value="1"/>
</dbReference>
<feature type="transmembrane region" description="Helical" evidence="1">
    <location>
        <begin position="55"/>
        <end position="79"/>
    </location>
</feature>
<reference evidence="4" key="1">
    <citation type="journal article" date="2019" name="Int. J. Syst. Evol. Microbiol.">
        <title>The Global Catalogue of Microorganisms (GCM) 10K type strain sequencing project: providing services to taxonomists for standard genome sequencing and annotation.</title>
        <authorList>
            <consortium name="The Broad Institute Genomics Platform"/>
            <consortium name="The Broad Institute Genome Sequencing Center for Infectious Disease"/>
            <person name="Wu L."/>
            <person name="Ma J."/>
        </authorList>
    </citation>
    <scope>NUCLEOTIDE SEQUENCE [LARGE SCALE GENOMIC DNA]</scope>
    <source>
        <strain evidence="4">CCM 2050</strain>
    </source>
</reference>
<proteinExistence type="predicted"/>
<protein>
    <submittedName>
        <fullName evidence="3">PAP2 family lipid A phosphatase</fullName>
    </submittedName>
</protein>
<evidence type="ECO:0000256" key="1">
    <source>
        <dbReference type="SAM" id="Phobius"/>
    </source>
</evidence>
<evidence type="ECO:0000313" key="4">
    <source>
        <dbReference type="Proteomes" id="UP001596264"/>
    </source>
</evidence>
<accession>A0ABW1W6S7</accession>
<evidence type="ECO:0000259" key="2">
    <source>
        <dbReference type="Pfam" id="PF01569"/>
    </source>
</evidence>
<dbReference type="Proteomes" id="UP001596264">
    <property type="component" value="Unassembled WGS sequence"/>
</dbReference>
<dbReference type="SUPFAM" id="SSF48317">
    <property type="entry name" value="Acid phosphatase/Vanadium-dependent haloperoxidase"/>
    <property type="match status" value="1"/>
</dbReference>
<dbReference type="InterPro" id="IPR036938">
    <property type="entry name" value="PAP2/HPO_sf"/>
</dbReference>
<feature type="transmembrane region" description="Helical" evidence="1">
    <location>
        <begin position="189"/>
        <end position="206"/>
    </location>
</feature>
<dbReference type="RefSeq" id="WP_201561249.1">
    <property type="nucleotide sequence ID" value="NZ_CAJGZK010000001.1"/>
</dbReference>
<feature type="transmembrane region" description="Helical" evidence="1">
    <location>
        <begin position="108"/>
        <end position="128"/>
    </location>
</feature>
<keyword evidence="1" id="KW-0812">Transmembrane</keyword>
<feature type="transmembrane region" description="Helical" evidence="1">
    <location>
        <begin position="212"/>
        <end position="234"/>
    </location>
</feature>
<keyword evidence="4" id="KW-1185">Reference proteome</keyword>
<keyword evidence="1" id="KW-0472">Membrane</keyword>
<dbReference type="Gene3D" id="1.20.144.10">
    <property type="entry name" value="Phosphatidic acid phosphatase type 2/haloperoxidase"/>
    <property type="match status" value="1"/>
</dbReference>
<sequence length="239" mass="27243">MTLAKNSTDWMWLKLLCLTIIATLAFEHSQFDVRISKLFYANGHWLIEKGAQPYAFIFYDFPKLLLILLGICLITLLIWRYWQRRYAHTVNANVFFIRPIAALSSREVGYLLITIIMVPTIIATLKSFTHVSCPNNLSLFSGDLPYLNLWQSILTKTPAKCFPAAHASAGFSLYGLVFLPTLQKYCYKIFVIVTSLGWTMGIYKMAFGDHFFSHTLVSMLLSLTIACALASLFFKKPLK</sequence>